<evidence type="ECO:0000256" key="1">
    <source>
        <dbReference type="ARBA" id="ARBA00013139"/>
    </source>
</evidence>
<dbReference type="GO" id="GO:0000162">
    <property type="term" value="P:L-tryptophan biosynthetic process"/>
    <property type="evidence" value="ECO:0007669"/>
    <property type="project" value="TreeGrafter"/>
</dbReference>
<proteinExistence type="predicted"/>
<dbReference type="PANTHER" id="PTHR11236:SF50">
    <property type="entry name" value="AMINODEOXYCHORISMATE SYNTHASE COMPONENT 1"/>
    <property type="match status" value="1"/>
</dbReference>
<accession>A0AAE9VNR2</accession>
<dbReference type="Pfam" id="PF00425">
    <property type="entry name" value="Chorismate_bind"/>
    <property type="match status" value="1"/>
</dbReference>
<evidence type="ECO:0000259" key="3">
    <source>
        <dbReference type="Pfam" id="PF00425"/>
    </source>
</evidence>
<dbReference type="RefSeq" id="WP_269817650.1">
    <property type="nucleotide sequence ID" value="NZ_CP114976.1"/>
</dbReference>
<dbReference type="GO" id="GO:0046820">
    <property type="term" value="F:4-amino-4-deoxychorismate synthase activity"/>
    <property type="evidence" value="ECO:0007669"/>
    <property type="project" value="UniProtKB-EC"/>
</dbReference>
<dbReference type="PANTHER" id="PTHR11236">
    <property type="entry name" value="AMINOBENZOATE/ANTHRANILATE SYNTHASE"/>
    <property type="match status" value="1"/>
</dbReference>
<dbReference type="GO" id="GO:0009396">
    <property type="term" value="P:folic acid-containing compound biosynthetic process"/>
    <property type="evidence" value="ECO:0007669"/>
    <property type="project" value="InterPro"/>
</dbReference>
<dbReference type="InterPro" id="IPR005801">
    <property type="entry name" value="ADC_synthase"/>
</dbReference>
<name>A0AAE9VNR2_9GAMM</name>
<keyword evidence="2 5" id="KW-0808">Transferase</keyword>
<dbReference type="EMBL" id="CP114976">
    <property type="protein sequence ID" value="WBE24707.1"/>
    <property type="molecule type" value="Genomic_DNA"/>
</dbReference>
<dbReference type="NCBIfam" id="TIGR00553">
    <property type="entry name" value="pabB"/>
    <property type="match status" value="1"/>
</dbReference>
<evidence type="ECO:0000259" key="4">
    <source>
        <dbReference type="Pfam" id="PF04715"/>
    </source>
</evidence>
<dbReference type="EC" id="2.6.1.85" evidence="1"/>
<dbReference type="InterPro" id="IPR005802">
    <property type="entry name" value="ADC_synth_comp_1"/>
</dbReference>
<feature type="domain" description="Anthranilate synthase component I N-terminal" evidence="4">
    <location>
        <begin position="15"/>
        <end position="136"/>
    </location>
</feature>
<gene>
    <name evidence="5" type="primary">pabB</name>
    <name evidence="5" type="ORF">O6P33_10070</name>
</gene>
<dbReference type="SUPFAM" id="SSF56322">
    <property type="entry name" value="ADC synthase"/>
    <property type="match status" value="1"/>
</dbReference>
<evidence type="ECO:0000256" key="2">
    <source>
        <dbReference type="ARBA" id="ARBA00022679"/>
    </source>
</evidence>
<sequence length="452" mass="50190">MPICQLYPLPYQPDPSDYFQLLRNQSGAVLLDSGQPHSQRGRFDIISAWPLATVTPTAAESLADFRQRCHSLLKQLSRCQAPSPMELPFTGGLIGYLTYELNNLAHCSEVEGLASATVALYDWALITDHQSQSCWLMCHSSVPNARCTELLAIFSSPASGAAPTAPFHLTDKFRPRISPERYRADLQQIHNYIAAGDCYQVNYTQRFSSNYQGDAWHAYRSLRKRCPTPFASFIRVNAQQAILSLSPERFIQVRQGQVESRPIKGTRARGQSTTEDQALAAELMASTKDQAENLMIVDLLRNDLGRYCSTGSIRVPELFALESYPNVHHMVSSVTGTLAPQYSPLDVLMGSFPGGSITGAPKRRAMQIIAELEASVRSIYCGTIFYLDSRGEMDSSISIRTLLANHGEISCWGGGGIVYDSNIDEEYQESLQKVQVLMDTLESQHLVRTADF</sequence>
<keyword evidence="5" id="KW-0032">Aminotransferase</keyword>
<evidence type="ECO:0000313" key="5">
    <source>
        <dbReference type="EMBL" id="WBE24707.1"/>
    </source>
</evidence>
<dbReference type="KEGG" id="dce:O6P33_10070"/>
<organism evidence="5 6">
    <name type="scientific">Denitrificimonas caeni</name>
    <dbReference type="NCBI Taxonomy" id="521720"/>
    <lineage>
        <taxon>Bacteria</taxon>
        <taxon>Pseudomonadati</taxon>
        <taxon>Pseudomonadota</taxon>
        <taxon>Gammaproteobacteria</taxon>
        <taxon>Pseudomonadales</taxon>
        <taxon>Pseudomonadaceae</taxon>
        <taxon>Denitrificimonas</taxon>
    </lineage>
</organism>
<dbReference type="InterPro" id="IPR006805">
    <property type="entry name" value="Anth_synth_I_N"/>
</dbReference>
<dbReference type="AlphaFoldDB" id="A0AAE9VNR2"/>
<dbReference type="InterPro" id="IPR019999">
    <property type="entry name" value="Anth_synth_I-like"/>
</dbReference>
<dbReference type="Proteomes" id="UP001212189">
    <property type="component" value="Chromosome"/>
</dbReference>
<evidence type="ECO:0000313" key="6">
    <source>
        <dbReference type="Proteomes" id="UP001212189"/>
    </source>
</evidence>
<dbReference type="PRINTS" id="PR00095">
    <property type="entry name" value="ANTSNTHASEI"/>
</dbReference>
<feature type="domain" description="Chorismate-utilising enzyme C-terminal" evidence="3">
    <location>
        <begin position="179"/>
        <end position="433"/>
    </location>
</feature>
<dbReference type="Gene3D" id="3.60.120.10">
    <property type="entry name" value="Anthranilate synthase"/>
    <property type="match status" value="1"/>
</dbReference>
<protein>
    <recommendedName>
        <fullName evidence="1">aminodeoxychorismate synthase</fullName>
        <ecNumber evidence="1">2.6.1.85</ecNumber>
    </recommendedName>
</protein>
<reference evidence="5 6" key="1">
    <citation type="submission" date="2022-12" db="EMBL/GenBank/DDBJ databases">
        <title>Coexistence and Characterization of a Novel Tigecycline Resistance gene tet(X) variant and blaNDM-1 in a Pseudomonas caeni Isolate of Chicken Origin.</title>
        <authorList>
            <person name="Lu X."/>
            <person name="Zhang L."/>
            <person name="Li R."/>
            <person name="Wang Z."/>
        </authorList>
    </citation>
    <scope>NUCLEOTIDE SEQUENCE [LARGE SCALE GENOMIC DNA]</scope>
    <source>
        <strain evidence="5 6">CE14</strain>
    </source>
</reference>
<dbReference type="Pfam" id="PF04715">
    <property type="entry name" value="Anth_synt_I_N"/>
    <property type="match status" value="1"/>
</dbReference>
<dbReference type="InterPro" id="IPR015890">
    <property type="entry name" value="Chorismate_C"/>
</dbReference>
<keyword evidence="6" id="KW-1185">Reference proteome</keyword>